<sequence>MPSIFKRSKTKEKEAEEEKAKAERPATPPPTYEDAQAEPPPFEDQPPPFEARDGTGSKRPYTEQDVENVTAAFASLKFGTQNDPDVDSCLAHLKLLYAIQTLKEEIGYTDGLWDLWDTRAGPNPSSDEGSSTNSDDHVKAILAKLREKRWAVFLARAVDRYETWWKTLSSERLREDQMGGSDKFADKYVGFAEGSEDFPWTRDNLPPLDVLMVWHAHMLNPRAFLEDSMRWGLRTFWTTGMPWAQVNEAIDSKFNYEVSDLAKSNWEKATSRAWNNVDEPMAKLLECPGCKETAEVPWTTCGLNELYKGSDRPGLHGTGYGDGDFSQLCTAGCNTLITFRLLCVAKVVGDTEQYLRENYTLPSTVLDPKTGMPAVAEKQLKEVTFPNKLIGQGISEKIQWLIKPGVQNTVTMGMVRDLVEIALSDGETFAGTRGTPVPLNKKDKDKVIKGLTRTERFQTRKMMSRYWENHSIFALDLIGATVRQGVFVDKMYTIDWLHSPNARSTMDRLLQKYHRFMLIMTENPFSLCVPTLDVDLGWHTHQLAPKAYYQFCIFNTATKGTKEARFIDHNDKVDEHKLSNSFEWTSKVYLDKFNEVYSECTCWYCETIDRFDESPPSAACDTSSSAHVSAHNASHSLETPAMSRARTQTRLIWKIRLDDAYERAVKRASKRGKKLPPRELYYNNWGSTYHMYGPCMYPAYLTTGVYAGGDPAFLNGNWANCASGSCGPNDIAAGGCGGPGGCTNLDGYWAGTVRPAGGCAGSTAYAMGAGAGGCGGGGGGCGGGGGS</sequence>
<dbReference type="PANTHER" id="PTHR34365">
    <property type="entry name" value="ENOLASE (DUF1399)"/>
    <property type="match status" value="1"/>
</dbReference>
<organism evidence="2 3">
    <name type="scientific">Colletotrichum chlorophyti</name>
    <dbReference type="NCBI Taxonomy" id="708187"/>
    <lineage>
        <taxon>Eukaryota</taxon>
        <taxon>Fungi</taxon>
        <taxon>Dikarya</taxon>
        <taxon>Ascomycota</taxon>
        <taxon>Pezizomycotina</taxon>
        <taxon>Sordariomycetes</taxon>
        <taxon>Hypocreomycetidae</taxon>
        <taxon>Glomerellales</taxon>
        <taxon>Glomerellaceae</taxon>
        <taxon>Colletotrichum</taxon>
    </lineage>
</organism>
<name>A0A1Q8RM83_9PEZI</name>
<dbReference type="OrthoDB" id="2684236at2759"/>
<gene>
    <name evidence="2" type="ORF">CCHL11_08010</name>
</gene>
<reference evidence="2 3" key="1">
    <citation type="submission" date="2016-11" db="EMBL/GenBank/DDBJ databases">
        <title>Draft Genome Assembly of Colletotrichum chlorophyti a pathogen of herbaceous plants.</title>
        <authorList>
            <person name="Gan P."/>
            <person name="Narusaka M."/>
            <person name="Tsushima A."/>
            <person name="Narusaka Y."/>
            <person name="Takano Y."/>
            <person name="Shirasu K."/>
        </authorList>
    </citation>
    <scope>NUCLEOTIDE SEQUENCE [LARGE SCALE GENOMIC DNA]</scope>
    <source>
        <strain evidence="2 3">NTL11</strain>
    </source>
</reference>
<feature type="compositionally biased region" description="Basic residues" evidence="1">
    <location>
        <begin position="1"/>
        <end position="10"/>
    </location>
</feature>
<dbReference type="AlphaFoldDB" id="A0A1Q8RM83"/>
<keyword evidence="3" id="KW-1185">Reference proteome</keyword>
<evidence type="ECO:0000313" key="2">
    <source>
        <dbReference type="EMBL" id="OLN85440.1"/>
    </source>
</evidence>
<proteinExistence type="predicted"/>
<dbReference type="STRING" id="708187.A0A1Q8RM83"/>
<feature type="compositionally biased region" description="Basic and acidic residues" evidence="1">
    <location>
        <begin position="50"/>
        <end position="62"/>
    </location>
</feature>
<dbReference type="InterPro" id="IPR009836">
    <property type="entry name" value="GRDP-like"/>
</dbReference>
<feature type="region of interest" description="Disordered" evidence="1">
    <location>
        <begin position="1"/>
        <end position="62"/>
    </location>
</feature>
<dbReference type="Proteomes" id="UP000186583">
    <property type="component" value="Unassembled WGS sequence"/>
</dbReference>
<dbReference type="Pfam" id="PF07173">
    <property type="entry name" value="GRDP-like"/>
    <property type="match status" value="1"/>
</dbReference>
<feature type="compositionally biased region" description="Pro residues" evidence="1">
    <location>
        <begin position="38"/>
        <end position="49"/>
    </location>
</feature>
<protein>
    <recommendedName>
        <fullName evidence="4">Alpha-ketoglutarate-dependent sulfonate dioxygenase</fullName>
    </recommendedName>
</protein>
<dbReference type="EMBL" id="MPGH01000173">
    <property type="protein sequence ID" value="OLN85440.1"/>
    <property type="molecule type" value="Genomic_DNA"/>
</dbReference>
<evidence type="ECO:0000256" key="1">
    <source>
        <dbReference type="SAM" id="MobiDB-lite"/>
    </source>
</evidence>
<accession>A0A1Q8RM83</accession>
<feature type="compositionally biased region" description="Basic and acidic residues" evidence="1">
    <location>
        <begin position="11"/>
        <end position="24"/>
    </location>
</feature>
<comment type="caution">
    <text evidence="2">The sequence shown here is derived from an EMBL/GenBank/DDBJ whole genome shotgun (WGS) entry which is preliminary data.</text>
</comment>
<evidence type="ECO:0000313" key="3">
    <source>
        <dbReference type="Proteomes" id="UP000186583"/>
    </source>
</evidence>
<dbReference type="PANTHER" id="PTHR34365:SF7">
    <property type="entry name" value="GLYCINE-RICH DOMAIN-CONTAINING PROTEIN 1"/>
    <property type="match status" value="1"/>
</dbReference>
<evidence type="ECO:0008006" key="4">
    <source>
        <dbReference type="Google" id="ProtNLM"/>
    </source>
</evidence>